<dbReference type="GO" id="GO:0003677">
    <property type="term" value="F:DNA binding"/>
    <property type="evidence" value="ECO:0007669"/>
    <property type="project" value="InterPro"/>
</dbReference>
<dbReference type="CDD" id="cd12148">
    <property type="entry name" value="fungal_TF_MHR"/>
    <property type="match status" value="1"/>
</dbReference>
<dbReference type="Pfam" id="PF04082">
    <property type="entry name" value="Fungal_trans"/>
    <property type="match status" value="1"/>
</dbReference>
<comment type="subcellular location">
    <subcellularLocation>
        <location evidence="1">Nucleus</location>
    </subcellularLocation>
</comment>
<protein>
    <submittedName>
        <fullName evidence="4">Zn(2)-C6 fungal-type domain-containing protein</fullName>
    </submittedName>
</protein>
<evidence type="ECO:0000259" key="3">
    <source>
        <dbReference type="Pfam" id="PF04082"/>
    </source>
</evidence>
<evidence type="ECO:0000313" key="5">
    <source>
        <dbReference type="Proteomes" id="UP000620124"/>
    </source>
</evidence>
<evidence type="ECO:0000256" key="2">
    <source>
        <dbReference type="ARBA" id="ARBA00023242"/>
    </source>
</evidence>
<dbReference type="GO" id="GO:0005634">
    <property type="term" value="C:nucleus"/>
    <property type="evidence" value="ECO:0007669"/>
    <property type="project" value="UniProtKB-SubCell"/>
</dbReference>
<dbReference type="GO" id="GO:0006351">
    <property type="term" value="P:DNA-templated transcription"/>
    <property type="evidence" value="ECO:0007669"/>
    <property type="project" value="InterPro"/>
</dbReference>
<accession>A0A8H6TSD4</accession>
<dbReference type="Proteomes" id="UP000620124">
    <property type="component" value="Unassembled WGS sequence"/>
</dbReference>
<proteinExistence type="predicted"/>
<dbReference type="InterPro" id="IPR050613">
    <property type="entry name" value="Sec_Metabolite_Reg"/>
</dbReference>
<gene>
    <name evidence="4" type="ORF">MVEN_02644600</name>
</gene>
<dbReference type="GO" id="GO:0008270">
    <property type="term" value="F:zinc ion binding"/>
    <property type="evidence" value="ECO:0007669"/>
    <property type="project" value="InterPro"/>
</dbReference>
<dbReference type="AlphaFoldDB" id="A0A8H6TSD4"/>
<feature type="domain" description="Xylanolytic transcriptional activator regulatory" evidence="3">
    <location>
        <begin position="160"/>
        <end position="312"/>
    </location>
</feature>
<dbReference type="EMBL" id="JACAZI010000060">
    <property type="protein sequence ID" value="KAF7324388.1"/>
    <property type="molecule type" value="Genomic_DNA"/>
</dbReference>
<dbReference type="PANTHER" id="PTHR31001:SF56">
    <property type="entry name" value="ZN(2)-C6 FUNGAL-TYPE DOMAIN-CONTAINING PROTEIN"/>
    <property type="match status" value="1"/>
</dbReference>
<sequence length="683" mass="74541">MTRASNYHLNICPYLGISPAPGIDPSAAADQLADSLGALSVSDTGNTQYYGPTAGTEALLSIEVSNDPFPDEFPPTFITITESFSVGYHGTNAWDPSHAFAQLLAHLPEKPRAWQLVDIYFENGCWSGTPIMRDEVVELLSSAYSYFGVPEGDSTLPAISIHHLAVIYAVLALGALVDLALPPYSAESHHYFDLCRAALSARSVFESVSVETIQALVLVSLFYWHGGPRSSMDGAWSVVSLASEFVELMQMGLHTGRVPPAASPKQIQRYRILFWETYAIETLETVAVGRPTGTYLAVVNCPFPTFDKEAEERVPVGDAGAVGPEYYRRRWEFIKQVAAPIVETYSTAQAPSYDVIVDLDQRNPVECLLTTRALSLIVLVYIHNHAFVRALRENPDDPYYTSRATSFLSAVRYSSELIRTNIDNFRRHPQLCERWWPTWKSLFNCGIIVGAVAAKCPQNAYAPQALLELFVAVELLERGAAASYRARGALTVLHKLRAKAIAAYTHHSRDVDVYSADTDKDADATLDVFAGRTRVIAQTILARDRVQPKALPVLSRTLADPGTVAGANGAHNDLPQAPRALSPALIEYFSSAAWPESGDQAEGYTHGETTIKDLDLTNIPLFDLGAPPAPPPVDLNGAEDSNTNDIDIQTPAVLLLFGASRARERLARACACTVHGSFGEFIV</sequence>
<dbReference type="InterPro" id="IPR007219">
    <property type="entry name" value="XnlR_reg_dom"/>
</dbReference>
<name>A0A8H6TSD4_9AGAR</name>
<evidence type="ECO:0000256" key="1">
    <source>
        <dbReference type="ARBA" id="ARBA00004123"/>
    </source>
</evidence>
<reference evidence="4" key="1">
    <citation type="submission" date="2020-05" db="EMBL/GenBank/DDBJ databases">
        <title>Mycena genomes resolve the evolution of fungal bioluminescence.</title>
        <authorList>
            <person name="Tsai I.J."/>
        </authorList>
    </citation>
    <scope>NUCLEOTIDE SEQUENCE</scope>
    <source>
        <strain evidence="4">CCC161011</strain>
    </source>
</reference>
<organism evidence="4 5">
    <name type="scientific">Mycena venus</name>
    <dbReference type="NCBI Taxonomy" id="2733690"/>
    <lineage>
        <taxon>Eukaryota</taxon>
        <taxon>Fungi</taxon>
        <taxon>Dikarya</taxon>
        <taxon>Basidiomycota</taxon>
        <taxon>Agaricomycotina</taxon>
        <taxon>Agaricomycetes</taxon>
        <taxon>Agaricomycetidae</taxon>
        <taxon>Agaricales</taxon>
        <taxon>Marasmiineae</taxon>
        <taxon>Mycenaceae</taxon>
        <taxon>Mycena</taxon>
    </lineage>
</organism>
<dbReference type="PANTHER" id="PTHR31001">
    <property type="entry name" value="UNCHARACTERIZED TRANSCRIPTIONAL REGULATORY PROTEIN"/>
    <property type="match status" value="1"/>
</dbReference>
<dbReference type="OrthoDB" id="424974at2759"/>
<evidence type="ECO:0000313" key="4">
    <source>
        <dbReference type="EMBL" id="KAF7324388.1"/>
    </source>
</evidence>
<comment type="caution">
    <text evidence="4">The sequence shown here is derived from an EMBL/GenBank/DDBJ whole genome shotgun (WGS) entry which is preliminary data.</text>
</comment>
<keyword evidence="2" id="KW-0539">Nucleus</keyword>
<keyword evidence="5" id="KW-1185">Reference proteome</keyword>